<dbReference type="EMBL" id="OKRB01000002">
    <property type="protein sequence ID" value="SPE17412.1"/>
    <property type="molecule type" value="Genomic_DNA"/>
</dbReference>
<feature type="transmembrane region" description="Helical" evidence="1">
    <location>
        <begin position="12"/>
        <end position="34"/>
    </location>
</feature>
<accession>A0A2N9L258</accession>
<name>A0A2N9L258_9BACT</name>
<proteinExistence type="predicted"/>
<keyword evidence="1" id="KW-0472">Membrane</keyword>
<reference evidence="3" key="1">
    <citation type="submission" date="2018-02" db="EMBL/GenBank/DDBJ databases">
        <authorList>
            <person name="Hausmann B."/>
        </authorList>
    </citation>
    <scope>NUCLEOTIDE SEQUENCE [LARGE SCALE GENOMIC DNA]</scope>
    <source>
        <strain evidence="3">Peat soil MAG SbA5</strain>
    </source>
</reference>
<dbReference type="Proteomes" id="UP000239735">
    <property type="component" value="Unassembled WGS sequence"/>
</dbReference>
<evidence type="ECO:0008006" key="4">
    <source>
        <dbReference type="Google" id="ProtNLM"/>
    </source>
</evidence>
<keyword evidence="1" id="KW-0812">Transmembrane</keyword>
<organism evidence="2 3">
    <name type="scientific">Candidatus Sulfuritelmatomonas gaucii</name>
    <dbReference type="NCBI Taxonomy" id="2043161"/>
    <lineage>
        <taxon>Bacteria</taxon>
        <taxon>Pseudomonadati</taxon>
        <taxon>Acidobacteriota</taxon>
        <taxon>Terriglobia</taxon>
        <taxon>Terriglobales</taxon>
        <taxon>Acidobacteriaceae</taxon>
        <taxon>Candidatus Sulfuritelmatomonas</taxon>
    </lineage>
</organism>
<evidence type="ECO:0000313" key="2">
    <source>
        <dbReference type="EMBL" id="SPE17412.1"/>
    </source>
</evidence>
<protein>
    <recommendedName>
        <fullName evidence="4">Transmembrane protein</fullName>
    </recommendedName>
</protein>
<evidence type="ECO:0000313" key="3">
    <source>
        <dbReference type="Proteomes" id="UP000239735"/>
    </source>
</evidence>
<sequence>MMQPWFDPIHYAWIPGSAYGVAAALLGGAVGVLAPRGRARNFILRSWFALWAVAVVLLIAGFVALAQGQPWGIWYGLVLPGAVGTLVVGANSYVVQKAYRQVEERRVAAKDLL</sequence>
<dbReference type="AlphaFoldDB" id="A0A2N9L258"/>
<dbReference type="OrthoDB" id="282779at2"/>
<gene>
    <name evidence="2" type="ORF">SBA5_100009</name>
</gene>
<feature type="transmembrane region" description="Helical" evidence="1">
    <location>
        <begin position="46"/>
        <end position="66"/>
    </location>
</feature>
<keyword evidence="1" id="KW-1133">Transmembrane helix</keyword>
<feature type="transmembrane region" description="Helical" evidence="1">
    <location>
        <begin position="72"/>
        <end position="95"/>
    </location>
</feature>
<evidence type="ECO:0000256" key="1">
    <source>
        <dbReference type="SAM" id="Phobius"/>
    </source>
</evidence>